<name>A0A6M4H9U2_9PROT</name>
<evidence type="ECO:0000313" key="3">
    <source>
        <dbReference type="EMBL" id="QJR15483.1"/>
    </source>
</evidence>
<evidence type="ECO:0000313" key="4">
    <source>
        <dbReference type="Proteomes" id="UP000503096"/>
    </source>
</evidence>
<dbReference type="InParanoid" id="A0A6M4H9U2"/>
<reference evidence="3 4" key="1">
    <citation type="submission" date="2020-04" db="EMBL/GenBank/DDBJ databases">
        <title>Usitatibacter rugosus gen. nov., sp. nov. and Usitatibacter palustris sp. nov., novel members of Usitatibacteraceae fam. nov. within the order Nitrosomonadales isolated from soil.</title>
        <authorList>
            <person name="Huber K.J."/>
            <person name="Neumann-Schaal M."/>
            <person name="Geppert A."/>
            <person name="Luckner M."/>
            <person name="Wanner G."/>
            <person name="Overmann J."/>
        </authorList>
    </citation>
    <scope>NUCLEOTIDE SEQUENCE [LARGE SCALE GENOMIC DNA]</scope>
    <source>
        <strain evidence="3 4">Swamp67</strain>
    </source>
</reference>
<feature type="region of interest" description="Disordered" evidence="2">
    <location>
        <begin position="25"/>
        <end position="48"/>
    </location>
</feature>
<dbReference type="AlphaFoldDB" id="A0A6M4H9U2"/>
<gene>
    <name evidence="3" type="ORF">DSM104440_02304</name>
</gene>
<evidence type="ECO:0000256" key="2">
    <source>
        <dbReference type="SAM" id="MobiDB-lite"/>
    </source>
</evidence>
<dbReference type="EMBL" id="CP053073">
    <property type="protein sequence ID" value="QJR15483.1"/>
    <property type="molecule type" value="Genomic_DNA"/>
</dbReference>
<organism evidence="3 4">
    <name type="scientific">Usitatibacter palustris</name>
    <dbReference type="NCBI Taxonomy" id="2732487"/>
    <lineage>
        <taxon>Bacteria</taxon>
        <taxon>Pseudomonadati</taxon>
        <taxon>Pseudomonadota</taxon>
        <taxon>Betaproteobacteria</taxon>
        <taxon>Nitrosomonadales</taxon>
        <taxon>Usitatibacteraceae</taxon>
        <taxon>Usitatibacter</taxon>
    </lineage>
</organism>
<sequence length="254" mass="28040">MQHLILLVTMGLLVWSLYREHGRQEVSSAKPAARPQPRVKAPAKAQPKAAPLQFQAKAPVAAAPTVAPPAPRVAAAAAPAAAAAKGDGMRTQLRDRYIAARFPGTVPSAAAFADTEGIVTIARLLFEEDRYDDAQELLQLAISLAPSPRPLELERLEITYLRRDADRYVMLARQFRDANPESREWEDIARLGRALAPGNVLFASGRNADRPHEHYGPWPHTPNWIHASWDLTNEVLATEFHQAMRDERQQGAVS</sequence>
<feature type="repeat" description="TPR" evidence="1">
    <location>
        <begin position="115"/>
        <end position="148"/>
    </location>
</feature>
<accession>A0A6M4H9U2</accession>
<protein>
    <submittedName>
        <fullName evidence="3">Uncharacterized protein</fullName>
    </submittedName>
</protein>
<dbReference type="PROSITE" id="PS50005">
    <property type="entry name" value="TPR"/>
    <property type="match status" value="1"/>
</dbReference>
<dbReference type="Proteomes" id="UP000503096">
    <property type="component" value="Chromosome"/>
</dbReference>
<dbReference type="InterPro" id="IPR019734">
    <property type="entry name" value="TPR_rpt"/>
</dbReference>
<keyword evidence="1" id="KW-0802">TPR repeat</keyword>
<dbReference type="RefSeq" id="WP_171162797.1">
    <property type="nucleotide sequence ID" value="NZ_CP053073.1"/>
</dbReference>
<feature type="compositionally biased region" description="Low complexity" evidence="2">
    <location>
        <begin position="29"/>
        <end position="48"/>
    </location>
</feature>
<dbReference type="KEGG" id="upl:DSM104440_02304"/>
<proteinExistence type="predicted"/>
<evidence type="ECO:0000256" key="1">
    <source>
        <dbReference type="PROSITE-ProRule" id="PRU00339"/>
    </source>
</evidence>
<keyword evidence="4" id="KW-1185">Reference proteome</keyword>